<comment type="caution">
    <text evidence="2">The sequence shown here is derived from an EMBL/GenBank/DDBJ whole genome shotgun (WGS) entry which is preliminary data.</text>
</comment>
<keyword evidence="1" id="KW-0175">Coiled coil</keyword>
<protein>
    <submittedName>
        <fullName evidence="2">Uncharacterized protein</fullName>
    </submittedName>
</protein>
<dbReference type="HOGENOM" id="CLU_945415_0_0_9"/>
<dbReference type="PATRIC" id="fig|649747.3.peg.4203"/>
<gene>
    <name evidence="2" type="ORF">HMPREF0083_04671</name>
</gene>
<evidence type="ECO:0000256" key="1">
    <source>
        <dbReference type="SAM" id="Coils"/>
    </source>
</evidence>
<organism evidence="2 3">
    <name type="scientific">Aneurinibacillus aneurinilyticus ATCC 12856</name>
    <dbReference type="NCBI Taxonomy" id="649747"/>
    <lineage>
        <taxon>Bacteria</taxon>
        <taxon>Bacillati</taxon>
        <taxon>Bacillota</taxon>
        <taxon>Bacilli</taxon>
        <taxon>Bacillales</taxon>
        <taxon>Paenibacillaceae</taxon>
        <taxon>Aneurinibacillus group</taxon>
        <taxon>Aneurinibacillus</taxon>
    </lineage>
</organism>
<evidence type="ECO:0000313" key="3">
    <source>
        <dbReference type="Proteomes" id="UP000016511"/>
    </source>
</evidence>
<dbReference type="RefSeq" id="WP_021624087.1">
    <property type="nucleotide sequence ID" value="NZ_KE952892.1"/>
</dbReference>
<dbReference type="Proteomes" id="UP000016511">
    <property type="component" value="Unassembled WGS sequence"/>
</dbReference>
<dbReference type="STRING" id="649747.HMPREF0083_04671"/>
<dbReference type="EMBL" id="AWSJ01000287">
    <property type="protein sequence ID" value="ERI07200.1"/>
    <property type="molecule type" value="Genomic_DNA"/>
</dbReference>
<sequence>MNKAAAAMKKAREIFKKKGVRTMTAWTKALRAAWAIVKSDMENVAKFVKKEVEITSIFENGHVFLEAGGERFVARPYKHYMHGWAYEVTDKGLAKILGVKPQSINLMHESAEVAAAKIEVYKQKQKEIKLAEIESDFRSMTDTTKMKLSIDSQYLFVSTDSKAGEHIEIKDSITKIKKSRIQIGDILGRNADEVDWGDYSITEYFMITYGEFKKLVAAAEQALSEKAEVDREKKAKREAERQAKFEEARRTGKPVLLRKWSEPCCSKHEECEIDNHCIYAMPDGTEKHEWGHTW</sequence>
<reference evidence="2 3" key="1">
    <citation type="submission" date="2013-08" db="EMBL/GenBank/DDBJ databases">
        <authorList>
            <person name="Weinstock G."/>
            <person name="Sodergren E."/>
            <person name="Wylie T."/>
            <person name="Fulton L."/>
            <person name="Fulton R."/>
            <person name="Fronick C."/>
            <person name="O'Laughlin M."/>
            <person name="Godfrey J."/>
            <person name="Miner T."/>
            <person name="Herter B."/>
            <person name="Appelbaum E."/>
            <person name="Cordes M."/>
            <person name="Lek S."/>
            <person name="Wollam A."/>
            <person name="Pepin K.H."/>
            <person name="Palsikar V.B."/>
            <person name="Mitreva M."/>
            <person name="Wilson R.K."/>
        </authorList>
    </citation>
    <scope>NUCLEOTIDE SEQUENCE [LARGE SCALE GENOMIC DNA]</scope>
    <source>
        <strain evidence="2 3">ATCC 12856</strain>
    </source>
</reference>
<feature type="coiled-coil region" evidence="1">
    <location>
        <begin position="219"/>
        <end position="249"/>
    </location>
</feature>
<evidence type="ECO:0000313" key="2">
    <source>
        <dbReference type="EMBL" id="ERI07200.1"/>
    </source>
</evidence>
<dbReference type="GeneID" id="92841177"/>
<keyword evidence="3" id="KW-1185">Reference proteome</keyword>
<dbReference type="AlphaFoldDB" id="U1WWY7"/>
<proteinExistence type="predicted"/>
<accession>U1WWY7</accession>
<name>U1WWY7_ANEAE</name>